<evidence type="ECO:0000313" key="3">
    <source>
        <dbReference type="EMBL" id="CAH6662028.1"/>
    </source>
</evidence>
<dbReference type="InterPro" id="IPR050706">
    <property type="entry name" value="Cyclic-di-GMP_PDE-like"/>
</dbReference>
<protein>
    <submittedName>
        <fullName evidence="3">EAL domain-containing protein</fullName>
    </submittedName>
</protein>
<dbReference type="Pfam" id="PF00563">
    <property type="entry name" value="EAL"/>
    <property type="match status" value="1"/>
</dbReference>
<evidence type="ECO:0000259" key="1">
    <source>
        <dbReference type="PROSITE" id="PS50883"/>
    </source>
</evidence>
<dbReference type="InterPro" id="IPR036046">
    <property type="entry name" value="Acylphosphatase-like_dom_sf"/>
</dbReference>
<dbReference type="PANTHER" id="PTHR33121:SF15">
    <property type="entry name" value="BLUE LIGHT- AND TEMPERATURE-REGULATED ANTIREPRESSOR BLUF"/>
    <property type="match status" value="1"/>
</dbReference>
<dbReference type="CDD" id="cd01948">
    <property type="entry name" value="EAL"/>
    <property type="match status" value="1"/>
</dbReference>
<accession>A0ABN8TJS4</accession>
<comment type="caution">
    <text evidence="3">The sequence shown here is derived from an EMBL/GenBank/DDBJ whole genome shotgun (WGS) entry which is preliminary data.</text>
</comment>
<organism evidence="3 4">
    <name type="scientific">Pseudocitrobacter vendiensis</name>
    <dbReference type="NCBI Taxonomy" id="2488306"/>
    <lineage>
        <taxon>Bacteria</taxon>
        <taxon>Pseudomonadati</taxon>
        <taxon>Pseudomonadota</taxon>
        <taxon>Gammaproteobacteria</taxon>
        <taxon>Enterobacterales</taxon>
        <taxon>Enterobacteriaceae</taxon>
        <taxon>Pseudocitrobacter</taxon>
    </lineage>
</organism>
<proteinExistence type="predicted"/>
<dbReference type="Proteomes" id="UP001152651">
    <property type="component" value="Unassembled WGS sequence"/>
</dbReference>
<dbReference type="InterPro" id="IPR001633">
    <property type="entry name" value="EAL_dom"/>
</dbReference>
<dbReference type="SMART" id="SM00052">
    <property type="entry name" value="EAL"/>
    <property type="match status" value="1"/>
</dbReference>
<dbReference type="Pfam" id="PF04940">
    <property type="entry name" value="BLUF"/>
    <property type="match status" value="1"/>
</dbReference>
<dbReference type="PROSITE" id="PS50925">
    <property type="entry name" value="BLUF"/>
    <property type="match status" value="1"/>
</dbReference>
<dbReference type="Gene3D" id="3.20.20.450">
    <property type="entry name" value="EAL domain"/>
    <property type="match status" value="1"/>
</dbReference>
<keyword evidence="4" id="KW-1185">Reference proteome</keyword>
<dbReference type="InterPro" id="IPR007024">
    <property type="entry name" value="BLUF_domain"/>
</dbReference>
<evidence type="ECO:0000259" key="2">
    <source>
        <dbReference type="PROSITE" id="PS50925"/>
    </source>
</evidence>
<feature type="domain" description="EAL" evidence="1">
    <location>
        <begin position="154"/>
        <end position="403"/>
    </location>
</feature>
<gene>
    <name evidence="3" type="ORF">FBBNIHIM_23250</name>
</gene>
<dbReference type="SUPFAM" id="SSF141868">
    <property type="entry name" value="EAL domain-like"/>
    <property type="match status" value="1"/>
</dbReference>
<dbReference type="PANTHER" id="PTHR33121">
    <property type="entry name" value="CYCLIC DI-GMP PHOSPHODIESTERASE PDEF"/>
    <property type="match status" value="1"/>
</dbReference>
<dbReference type="InterPro" id="IPR035919">
    <property type="entry name" value="EAL_sf"/>
</dbReference>
<dbReference type="SMART" id="SM01034">
    <property type="entry name" value="BLUF"/>
    <property type="match status" value="1"/>
</dbReference>
<dbReference type="RefSeq" id="WP_253899180.1">
    <property type="nucleotide sequence ID" value="NZ_CALSBS010000034.1"/>
</dbReference>
<dbReference type="PROSITE" id="PS50883">
    <property type="entry name" value="EAL"/>
    <property type="match status" value="1"/>
</dbReference>
<name>A0ABN8TJS4_9ENTR</name>
<reference evidence="3" key="1">
    <citation type="submission" date="2022-05" db="EMBL/GenBank/DDBJ databases">
        <authorList>
            <person name="Blom J."/>
        </authorList>
    </citation>
    <scope>NUCLEOTIDE SEQUENCE</scope>
    <source>
        <strain evidence="3">Type strain: CPO20170097</strain>
    </source>
</reference>
<sequence>MLTTIIYRSHLCHDVPVKALEGMVAAANLRNAEANVTGILLFNGTHFFQLLEGPEEQVKAIYHQILQDQRHYNLVELLCDHGPTRRFGKVGMELFDLREYAREEVLQTVLDKGTSPYQLTYNDRALQFFRTFVESTEKGNYYEIPPAESWEFLPTKISDELGPFIASSATEYTLALQPIIDPLAQEIIALEALIYTQEGEISNAYFDSLTGDEIYEVDLNSKKVAFEMVKARDLRGQILCVNLLPMTLVKIPNAVDFLLHEIKINGLVPEQIVVEFTEHQVVSSIEEFTAAVRALKSAGISVAIDNFGAGFAGLQLLAQFQPDRIKINAELIRDVHKSGPRQAIVQAIIRCCRSLEIVVSALGIEKAEEWMWLESAGISHFQGDLFAQPYLEGAPSIAWPEKKGLL</sequence>
<feature type="domain" description="BLUF" evidence="2">
    <location>
        <begin position="2"/>
        <end position="93"/>
    </location>
</feature>
<dbReference type="SUPFAM" id="SSF54975">
    <property type="entry name" value="Acylphosphatase/BLUF domain-like"/>
    <property type="match status" value="1"/>
</dbReference>
<dbReference type="Gene3D" id="3.30.70.100">
    <property type="match status" value="1"/>
</dbReference>
<evidence type="ECO:0000313" key="4">
    <source>
        <dbReference type="Proteomes" id="UP001152651"/>
    </source>
</evidence>
<dbReference type="EMBL" id="CALSBS010000034">
    <property type="protein sequence ID" value="CAH6662028.1"/>
    <property type="molecule type" value="Genomic_DNA"/>
</dbReference>